<accession>A0ABQ2ZIX6</accession>
<dbReference type="Proteomes" id="UP000653308">
    <property type="component" value="Unassembled WGS sequence"/>
</dbReference>
<reference evidence="2" key="1">
    <citation type="journal article" date="2019" name="Int. J. Syst. Evol. Microbiol.">
        <title>The Global Catalogue of Microorganisms (GCM) 10K type strain sequencing project: providing services to taxonomists for standard genome sequencing and annotation.</title>
        <authorList>
            <consortium name="The Broad Institute Genomics Platform"/>
            <consortium name="The Broad Institute Genome Sequencing Center for Infectious Disease"/>
            <person name="Wu L."/>
            <person name="Ma J."/>
        </authorList>
    </citation>
    <scope>NUCLEOTIDE SEQUENCE [LARGE SCALE GENOMIC DNA]</scope>
    <source>
        <strain evidence="2">JCM 4957</strain>
    </source>
</reference>
<proteinExistence type="predicted"/>
<comment type="caution">
    <text evidence="1">The sequence shown here is derived from an EMBL/GenBank/DDBJ whole genome shotgun (WGS) entry which is preliminary data.</text>
</comment>
<evidence type="ECO:0000313" key="1">
    <source>
        <dbReference type="EMBL" id="GGY16366.1"/>
    </source>
</evidence>
<protein>
    <submittedName>
        <fullName evidence="1">Uncharacterized protein</fullName>
    </submittedName>
</protein>
<evidence type="ECO:0000313" key="2">
    <source>
        <dbReference type="Proteomes" id="UP000653308"/>
    </source>
</evidence>
<dbReference type="EMBL" id="BMWE01000005">
    <property type="protein sequence ID" value="GGY16366.1"/>
    <property type="molecule type" value="Genomic_DNA"/>
</dbReference>
<name>A0ABQ2ZIX6_9ACTN</name>
<sequence>MRPDVKAGRPVPHPHRPARPLVARSRSPFPWQYQKVSVHPLSVPVSCAAVSWTRSFQVPLALSPEAFTV</sequence>
<organism evidence="1 2">
    <name type="scientific">Streptomyces djakartensis</name>
    <dbReference type="NCBI Taxonomy" id="68193"/>
    <lineage>
        <taxon>Bacteria</taxon>
        <taxon>Bacillati</taxon>
        <taxon>Actinomycetota</taxon>
        <taxon>Actinomycetes</taxon>
        <taxon>Kitasatosporales</taxon>
        <taxon>Streptomycetaceae</taxon>
        <taxon>Streptomyces</taxon>
    </lineage>
</organism>
<keyword evidence="2" id="KW-1185">Reference proteome</keyword>
<gene>
    <name evidence="1" type="ORF">GCM10010384_23070</name>
</gene>